<name>A0ABS4E467_9HYPH</name>
<gene>
    <name evidence="1" type="ORF">J2Z17_004165</name>
</gene>
<dbReference type="InterPro" id="IPR009363">
    <property type="entry name" value="Phage_Mu_Gp16"/>
</dbReference>
<evidence type="ECO:0000313" key="2">
    <source>
        <dbReference type="Proteomes" id="UP000759443"/>
    </source>
</evidence>
<evidence type="ECO:0000313" key="1">
    <source>
        <dbReference type="EMBL" id="MBP1852707.1"/>
    </source>
</evidence>
<comment type="caution">
    <text evidence="1">The sequence shown here is derived from an EMBL/GenBank/DDBJ whole genome shotgun (WGS) entry which is preliminary data.</text>
</comment>
<organism evidence="1 2">
    <name type="scientific">Rhizobium halophytocola</name>
    <dbReference type="NCBI Taxonomy" id="735519"/>
    <lineage>
        <taxon>Bacteria</taxon>
        <taxon>Pseudomonadati</taxon>
        <taxon>Pseudomonadota</taxon>
        <taxon>Alphaproteobacteria</taxon>
        <taxon>Hyphomicrobiales</taxon>
        <taxon>Rhizobiaceae</taxon>
        <taxon>Rhizobium/Agrobacterium group</taxon>
        <taxon>Rhizobium</taxon>
    </lineage>
</organism>
<accession>A0ABS4E467</accession>
<dbReference type="Proteomes" id="UP000759443">
    <property type="component" value="Unassembled WGS sequence"/>
</dbReference>
<reference evidence="1 2" key="1">
    <citation type="submission" date="2021-03" db="EMBL/GenBank/DDBJ databases">
        <title>Genomic Encyclopedia of Type Strains, Phase IV (KMG-IV): sequencing the most valuable type-strain genomes for metagenomic binning, comparative biology and taxonomic classification.</title>
        <authorList>
            <person name="Goeker M."/>
        </authorList>
    </citation>
    <scope>NUCLEOTIDE SEQUENCE [LARGE SCALE GENOMIC DNA]</scope>
    <source>
        <strain evidence="1 2">DSM 21600</strain>
    </source>
</reference>
<dbReference type="RefSeq" id="WP_209947768.1">
    <property type="nucleotide sequence ID" value="NZ_JAGGJU010000012.1"/>
</dbReference>
<protein>
    <submittedName>
        <fullName evidence="1">Phage gp16-like protein</fullName>
    </submittedName>
</protein>
<sequence length="213" mass="23843">MTSSIAALHVAKKQLGLDDDTYRAKLARITGKSSAKDMSEPERQAVLSVLRNEGFSLSTASGRHGSRRKLTGKYAPKLQALWIAGFNLGVIDDREDSAMIAFIRRQTGVDDTRFLHHADDARRAIEGLKAWLHREAGVDWSDKKSLPPYAAAHGYRIAQAQWRMFGGAAADFWSVVKDILDEDRATRDLSAHQWITVMNYFGERIRSSREATP</sequence>
<proteinExistence type="predicted"/>
<keyword evidence="2" id="KW-1185">Reference proteome</keyword>
<dbReference type="EMBL" id="JAGGJU010000012">
    <property type="protein sequence ID" value="MBP1852707.1"/>
    <property type="molecule type" value="Genomic_DNA"/>
</dbReference>
<dbReference type="Pfam" id="PF06252">
    <property type="entry name" value="GemA"/>
    <property type="match status" value="1"/>
</dbReference>